<dbReference type="Proteomes" id="UP000001593">
    <property type="component" value="Unassembled WGS sequence"/>
</dbReference>
<dbReference type="InParanoid" id="A7SS47"/>
<feature type="non-terminal residue" evidence="9">
    <location>
        <position position="213"/>
    </location>
</feature>
<sequence length="213" mass="24695">LEKADELFDNNAIDELYEVLIKFKESDKAGTMWRLARAARNKAERAKDGNEKKKFTYEALEYAKKSVELDDRDFACHKWYAITVSNVGDFEGTKTKIQNAYTIRDHFQKAVDLNPTDATSRHLLGLWCFTFADMPWYQHKLAAAIFSTPPSSTYDEALNHFEMAESLQPNFFSKNHLMLGKTYARLKKLEKAKFWLEKAANCVCRTVDDEQVR</sequence>
<protein>
    <recommendedName>
        <fullName evidence="7">Regulator of microtubule dynamics protein 1</fullName>
    </recommendedName>
    <alternativeName>
        <fullName evidence="8">Protein FAM82B</fullName>
    </alternativeName>
</protein>
<evidence type="ECO:0000256" key="1">
    <source>
        <dbReference type="ARBA" id="ARBA00004245"/>
    </source>
</evidence>
<evidence type="ECO:0000256" key="5">
    <source>
        <dbReference type="ARBA" id="ARBA00022803"/>
    </source>
</evidence>
<dbReference type="Pfam" id="PF21033">
    <property type="entry name" value="RMD1-3"/>
    <property type="match status" value="1"/>
</dbReference>
<dbReference type="STRING" id="45351.A7SS47"/>
<dbReference type="GO" id="GO:0097431">
    <property type="term" value="C:mitotic spindle pole"/>
    <property type="evidence" value="ECO:0000318"/>
    <property type="project" value="GO_Central"/>
</dbReference>
<gene>
    <name evidence="9" type="ORF">NEMVEDRAFT_v1g129440</name>
</gene>
<dbReference type="GO" id="GO:0005739">
    <property type="term" value="C:mitochondrion"/>
    <property type="evidence" value="ECO:0000318"/>
    <property type="project" value="GO_Central"/>
</dbReference>
<evidence type="ECO:0000313" key="9">
    <source>
        <dbReference type="EMBL" id="EDO33467.1"/>
    </source>
</evidence>
<evidence type="ECO:0000256" key="3">
    <source>
        <dbReference type="ARBA" id="ARBA00022490"/>
    </source>
</evidence>
<dbReference type="AlphaFoldDB" id="A7SS47"/>
<dbReference type="GO" id="GO:0005876">
    <property type="term" value="C:spindle microtubule"/>
    <property type="evidence" value="ECO:0000318"/>
    <property type="project" value="GO_Central"/>
</dbReference>
<dbReference type="SUPFAM" id="SSF48452">
    <property type="entry name" value="TPR-like"/>
    <property type="match status" value="1"/>
</dbReference>
<keyword evidence="4" id="KW-0677">Repeat</keyword>
<reference evidence="9 10" key="1">
    <citation type="journal article" date="2007" name="Science">
        <title>Sea anemone genome reveals ancestral eumetazoan gene repertoire and genomic organization.</title>
        <authorList>
            <person name="Putnam N.H."/>
            <person name="Srivastava M."/>
            <person name="Hellsten U."/>
            <person name="Dirks B."/>
            <person name="Chapman J."/>
            <person name="Salamov A."/>
            <person name="Terry A."/>
            <person name="Shapiro H."/>
            <person name="Lindquist E."/>
            <person name="Kapitonov V.V."/>
            <person name="Jurka J."/>
            <person name="Genikhovich G."/>
            <person name="Grigoriev I.V."/>
            <person name="Lucas S.M."/>
            <person name="Steele R.E."/>
            <person name="Finnerty J.R."/>
            <person name="Technau U."/>
            <person name="Martindale M.Q."/>
            <person name="Rokhsar D.S."/>
        </authorList>
    </citation>
    <scope>NUCLEOTIDE SEQUENCE [LARGE SCALE GENOMIC DNA]</scope>
    <source>
        <strain evidence="10">CH2 X CH6</strain>
    </source>
</reference>
<dbReference type="HOGENOM" id="CLU_046369_1_0_1"/>
<comment type="subcellular location">
    <subcellularLocation>
        <location evidence="1">Cytoplasm</location>
        <location evidence="1">Cytoskeleton</location>
    </subcellularLocation>
</comment>
<keyword evidence="10" id="KW-1185">Reference proteome</keyword>
<evidence type="ECO:0000256" key="2">
    <source>
        <dbReference type="ARBA" id="ARBA00011375"/>
    </source>
</evidence>
<feature type="non-terminal residue" evidence="9">
    <location>
        <position position="1"/>
    </location>
</feature>
<keyword evidence="5" id="KW-0802">TPR repeat</keyword>
<dbReference type="GO" id="GO:0005737">
    <property type="term" value="C:cytoplasm"/>
    <property type="evidence" value="ECO:0000318"/>
    <property type="project" value="GO_Central"/>
</dbReference>
<evidence type="ECO:0000256" key="8">
    <source>
        <dbReference type="ARBA" id="ARBA00041958"/>
    </source>
</evidence>
<keyword evidence="3" id="KW-0963">Cytoplasm</keyword>
<dbReference type="EMBL" id="DS469772">
    <property type="protein sequence ID" value="EDO33467.1"/>
    <property type="molecule type" value="Genomic_DNA"/>
</dbReference>
<dbReference type="InterPro" id="IPR049039">
    <property type="entry name" value="RMD1-3_a_helical_rpt"/>
</dbReference>
<comment type="subunit">
    <text evidence="2">Interacts with microtubules.</text>
</comment>
<keyword evidence="6" id="KW-0206">Cytoskeleton</keyword>
<name>A7SS47_NEMVE</name>
<dbReference type="GO" id="GO:0008017">
    <property type="term" value="F:microtubule binding"/>
    <property type="evidence" value="ECO:0000318"/>
    <property type="project" value="GO_Central"/>
</dbReference>
<dbReference type="PhylomeDB" id="A7SS47"/>
<organism evidence="9 10">
    <name type="scientific">Nematostella vectensis</name>
    <name type="common">Starlet sea anemone</name>
    <dbReference type="NCBI Taxonomy" id="45351"/>
    <lineage>
        <taxon>Eukaryota</taxon>
        <taxon>Metazoa</taxon>
        <taxon>Cnidaria</taxon>
        <taxon>Anthozoa</taxon>
        <taxon>Hexacorallia</taxon>
        <taxon>Actiniaria</taxon>
        <taxon>Edwardsiidae</taxon>
        <taxon>Nematostella</taxon>
    </lineage>
</organism>
<dbReference type="InterPro" id="IPR011990">
    <property type="entry name" value="TPR-like_helical_dom_sf"/>
</dbReference>
<dbReference type="PANTHER" id="PTHR16056:SF16">
    <property type="entry name" value="REGULATOR OF MICROTUBULE DYNAMICS PROTEIN 1"/>
    <property type="match status" value="1"/>
</dbReference>
<evidence type="ECO:0000256" key="4">
    <source>
        <dbReference type="ARBA" id="ARBA00022737"/>
    </source>
</evidence>
<evidence type="ECO:0000256" key="6">
    <source>
        <dbReference type="ARBA" id="ARBA00023212"/>
    </source>
</evidence>
<evidence type="ECO:0000313" key="10">
    <source>
        <dbReference type="Proteomes" id="UP000001593"/>
    </source>
</evidence>
<dbReference type="KEGG" id="nve:5504661"/>
<dbReference type="OMA" id="GANKWYG"/>
<proteinExistence type="predicted"/>
<evidence type="ECO:0000256" key="7">
    <source>
        <dbReference type="ARBA" id="ARBA00039966"/>
    </source>
</evidence>
<accession>A7SS47</accession>
<dbReference type="Gene3D" id="1.25.40.10">
    <property type="entry name" value="Tetratricopeptide repeat domain"/>
    <property type="match status" value="1"/>
</dbReference>
<dbReference type="eggNOG" id="ENOG502QSJV">
    <property type="taxonomic scope" value="Eukaryota"/>
</dbReference>
<dbReference type="PANTHER" id="PTHR16056">
    <property type="entry name" value="REGULATOR OF MICROTUBULE DYNAMICS PROTEIN"/>
    <property type="match status" value="1"/>
</dbReference>
<dbReference type="OrthoDB" id="69711at2759"/>